<evidence type="ECO:0000313" key="25">
    <source>
        <dbReference type="Proteomes" id="UP000283458"/>
    </source>
</evidence>
<feature type="domain" description="HPt" evidence="23">
    <location>
        <begin position="638"/>
        <end position="729"/>
    </location>
</feature>
<dbReference type="GO" id="GO:0005886">
    <property type="term" value="C:plasma membrane"/>
    <property type="evidence" value="ECO:0007669"/>
    <property type="project" value="UniProtKB-SubCell"/>
</dbReference>
<comment type="caution">
    <text evidence="24">The sequence shown here is derived from an EMBL/GenBank/DDBJ whole genome shotgun (WGS) entry which is preliminary data.</text>
</comment>
<dbReference type="InterPro" id="IPR004358">
    <property type="entry name" value="Sig_transdc_His_kin-like_C"/>
</dbReference>
<dbReference type="InterPro" id="IPR036097">
    <property type="entry name" value="HisK_dim/P_sf"/>
</dbReference>
<evidence type="ECO:0000259" key="22">
    <source>
        <dbReference type="PROSITE" id="PS50113"/>
    </source>
</evidence>
<evidence type="ECO:0000256" key="11">
    <source>
        <dbReference type="ARBA" id="ARBA00022989"/>
    </source>
</evidence>
<evidence type="ECO:0000256" key="3">
    <source>
        <dbReference type="ARBA" id="ARBA00012438"/>
    </source>
</evidence>
<dbReference type="SUPFAM" id="SSF55785">
    <property type="entry name" value="PYP-like sensor domain (PAS domain)"/>
    <property type="match status" value="1"/>
</dbReference>
<dbReference type="SMART" id="SM00086">
    <property type="entry name" value="PAC"/>
    <property type="match status" value="1"/>
</dbReference>
<dbReference type="InterPro" id="IPR036641">
    <property type="entry name" value="HPT_dom_sf"/>
</dbReference>
<dbReference type="FunFam" id="1.10.287.130:FF:000002">
    <property type="entry name" value="Two-component osmosensing histidine kinase"/>
    <property type="match status" value="1"/>
</dbReference>
<dbReference type="InterPro" id="IPR000014">
    <property type="entry name" value="PAS"/>
</dbReference>
<gene>
    <name evidence="24" type="ORF">D3877_25830</name>
</gene>
<dbReference type="Pfam" id="PF13426">
    <property type="entry name" value="PAS_9"/>
    <property type="match status" value="1"/>
</dbReference>
<dbReference type="Gene3D" id="1.20.120.160">
    <property type="entry name" value="HPT domain"/>
    <property type="match status" value="1"/>
</dbReference>
<dbReference type="PROSITE" id="PS50894">
    <property type="entry name" value="HPT"/>
    <property type="match status" value="1"/>
</dbReference>
<dbReference type="SMART" id="SM00448">
    <property type="entry name" value="REC"/>
    <property type="match status" value="1"/>
</dbReference>
<dbReference type="CDD" id="cd00082">
    <property type="entry name" value="HisKA"/>
    <property type="match status" value="1"/>
</dbReference>
<keyword evidence="12" id="KW-0902">Two-component regulatory system</keyword>
<keyword evidence="18" id="KW-0175">Coiled coil</keyword>
<dbReference type="NCBIfam" id="TIGR00229">
    <property type="entry name" value="sensory_box"/>
    <property type="match status" value="1"/>
</dbReference>
<comment type="subcellular location">
    <subcellularLocation>
        <location evidence="2">Cell membrane</location>
        <topology evidence="2">Multi-pass membrane protein</topology>
    </subcellularLocation>
</comment>
<feature type="domain" description="PAC" evidence="22">
    <location>
        <begin position="121"/>
        <end position="175"/>
    </location>
</feature>
<dbReference type="PRINTS" id="PR00344">
    <property type="entry name" value="BCTRLSENSOR"/>
</dbReference>
<protein>
    <recommendedName>
        <fullName evidence="15">Sensory/regulatory protein RpfC</fullName>
        <ecNumber evidence="3">2.7.13.3</ecNumber>
    </recommendedName>
</protein>
<feature type="modified residue" description="4-aspartylphosphate" evidence="17">
    <location>
        <position position="529"/>
    </location>
</feature>
<dbReference type="SMART" id="SM00388">
    <property type="entry name" value="HisKA"/>
    <property type="match status" value="1"/>
</dbReference>
<evidence type="ECO:0000256" key="16">
    <source>
        <dbReference type="PROSITE-ProRule" id="PRU00110"/>
    </source>
</evidence>
<dbReference type="PANTHER" id="PTHR45339">
    <property type="entry name" value="HYBRID SIGNAL TRANSDUCTION HISTIDINE KINASE J"/>
    <property type="match status" value="1"/>
</dbReference>
<keyword evidence="8" id="KW-0547">Nucleotide-binding</keyword>
<keyword evidence="5 17" id="KW-0597">Phosphoprotein</keyword>
<dbReference type="InterPro" id="IPR005467">
    <property type="entry name" value="His_kinase_dom"/>
</dbReference>
<dbReference type="InterPro" id="IPR003661">
    <property type="entry name" value="HisK_dim/P_dom"/>
</dbReference>
<dbReference type="InterPro" id="IPR008207">
    <property type="entry name" value="Sig_transdc_His_kin_Hpt_dom"/>
</dbReference>
<dbReference type="Pfam" id="PF00512">
    <property type="entry name" value="HisKA"/>
    <property type="match status" value="1"/>
</dbReference>
<dbReference type="InterPro" id="IPR001789">
    <property type="entry name" value="Sig_transdc_resp-reg_receiver"/>
</dbReference>
<dbReference type="OrthoDB" id="9813151at2"/>
<dbReference type="CDD" id="cd17546">
    <property type="entry name" value="REC_hyHK_CKI1_RcsC-like"/>
    <property type="match status" value="1"/>
</dbReference>
<dbReference type="FunFam" id="3.30.565.10:FF:000010">
    <property type="entry name" value="Sensor histidine kinase RcsC"/>
    <property type="match status" value="1"/>
</dbReference>
<dbReference type="Pfam" id="PF02518">
    <property type="entry name" value="HATPase_c"/>
    <property type="match status" value="1"/>
</dbReference>
<dbReference type="InterPro" id="IPR000700">
    <property type="entry name" value="PAS-assoc_C"/>
</dbReference>
<evidence type="ECO:0000256" key="10">
    <source>
        <dbReference type="ARBA" id="ARBA00022840"/>
    </source>
</evidence>
<evidence type="ECO:0000256" key="17">
    <source>
        <dbReference type="PROSITE-ProRule" id="PRU00169"/>
    </source>
</evidence>
<evidence type="ECO:0000256" key="1">
    <source>
        <dbReference type="ARBA" id="ARBA00000085"/>
    </source>
</evidence>
<evidence type="ECO:0000256" key="13">
    <source>
        <dbReference type="ARBA" id="ARBA00023136"/>
    </source>
</evidence>
<dbReference type="InterPro" id="IPR003594">
    <property type="entry name" value="HATPase_dom"/>
</dbReference>
<dbReference type="SUPFAM" id="SSF47384">
    <property type="entry name" value="Homodimeric domain of signal transducing histidine kinase"/>
    <property type="match status" value="1"/>
</dbReference>
<evidence type="ECO:0000256" key="2">
    <source>
        <dbReference type="ARBA" id="ARBA00004651"/>
    </source>
</evidence>
<evidence type="ECO:0000259" key="23">
    <source>
        <dbReference type="PROSITE" id="PS50894"/>
    </source>
</evidence>
<dbReference type="SUPFAM" id="SSF52172">
    <property type="entry name" value="CheY-like"/>
    <property type="match status" value="1"/>
</dbReference>
<accession>A0A418VM36</accession>
<dbReference type="CDD" id="cd00130">
    <property type="entry name" value="PAS"/>
    <property type="match status" value="1"/>
</dbReference>
<feature type="domain" description="Histidine kinase" evidence="19">
    <location>
        <begin position="221"/>
        <end position="451"/>
    </location>
</feature>
<dbReference type="InterPro" id="IPR036890">
    <property type="entry name" value="HATPase_C_sf"/>
</dbReference>
<keyword evidence="25" id="KW-1185">Reference proteome</keyword>
<dbReference type="SUPFAM" id="SSF55874">
    <property type="entry name" value="ATPase domain of HSP90 chaperone/DNA topoisomerase II/histidine kinase"/>
    <property type="match status" value="1"/>
</dbReference>
<dbReference type="GO" id="GO:0000155">
    <property type="term" value="F:phosphorelay sensor kinase activity"/>
    <property type="evidence" value="ECO:0007669"/>
    <property type="project" value="InterPro"/>
</dbReference>
<evidence type="ECO:0000256" key="12">
    <source>
        <dbReference type="ARBA" id="ARBA00023012"/>
    </source>
</evidence>
<dbReference type="PROSITE" id="PS50109">
    <property type="entry name" value="HIS_KIN"/>
    <property type="match status" value="1"/>
</dbReference>
<dbReference type="EC" id="2.7.13.3" evidence="3"/>
<dbReference type="InterPro" id="IPR001610">
    <property type="entry name" value="PAC"/>
</dbReference>
<dbReference type="PROSITE" id="PS50113">
    <property type="entry name" value="PAC"/>
    <property type="match status" value="1"/>
</dbReference>
<reference evidence="24 25" key="1">
    <citation type="submission" date="2018-09" db="EMBL/GenBank/DDBJ databases">
        <authorList>
            <person name="Zhu H."/>
        </authorList>
    </citation>
    <scope>NUCLEOTIDE SEQUENCE [LARGE SCALE GENOMIC DNA]</scope>
    <source>
        <strain evidence="24 25">K2W22B-5</strain>
    </source>
</reference>
<dbReference type="EMBL" id="QYUL01000005">
    <property type="protein sequence ID" value="RJF77243.1"/>
    <property type="molecule type" value="Genomic_DNA"/>
</dbReference>
<evidence type="ECO:0000259" key="21">
    <source>
        <dbReference type="PROSITE" id="PS50112"/>
    </source>
</evidence>
<proteinExistence type="predicted"/>
<dbReference type="SMART" id="SM00091">
    <property type="entry name" value="PAS"/>
    <property type="match status" value="1"/>
</dbReference>
<evidence type="ECO:0000256" key="6">
    <source>
        <dbReference type="ARBA" id="ARBA00022679"/>
    </source>
</evidence>
<feature type="coiled-coil region" evidence="18">
    <location>
        <begin position="166"/>
        <end position="214"/>
    </location>
</feature>
<name>A0A418VM36_9PROT</name>
<keyword evidence="13" id="KW-0472">Membrane</keyword>
<evidence type="ECO:0000256" key="14">
    <source>
        <dbReference type="ARBA" id="ARBA00064003"/>
    </source>
</evidence>
<evidence type="ECO:0000256" key="18">
    <source>
        <dbReference type="SAM" id="Coils"/>
    </source>
</evidence>
<keyword evidence="9" id="KW-0418">Kinase</keyword>
<keyword evidence="10" id="KW-0067">ATP-binding</keyword>
<dbReference type="Pfam" id="PF01627">
    <property type="entry name" value="Hpt"/>
    <property type="match status" value="1"/>
</dbReference>
<keyword evidence="7" id="KW-0812">Transmembrane</keyword>
<dbReference type="Gene3D" id="3.30.565.10">
    <property type="entry name" value="Histidine kinase-like ATPase, C-terminal domain"/>
    <property type="match status" value="1"/>
</dbReference>
<dbReference type="Gene3D" id="3.30.450.20">
    <property type="entry name" value="PAS domain"/>
    <property type="match status" value="1"/>
</dbReference>
<dbReference type="Pfam" id="PF00072">
    <property type="entry name" value="Response_reg"/>
    <property type="match status" value="1"/>
</dbReference>
<comment type="subunit">
    <text evidence="14">At low DSF concentrations, interacts with RpfF.</text>
</comment>
<organism evidence="24 25">
    <name type="scientific">Azospirillum cavernae</name>
    <dbReference type="NCBI Taxonomy" id="2320860"/>
    <lineage>
        <taxon>Bacteria</taxon>
        <taxon>Pseudomonadati</taxon>
        <taxon>Pseudomonadota</taxon>
        <taxon>Alphaproteobacteria</taxon>
        <taxon>Rhodospirillales</taxon>
        <taxon>Azospirillaceae</taxon>
        <taxon>Azospirillum</taxon>
    </lineage>
</organism>
<dbReference type="SUPFAM" id="SSF47226">
    <property type="entry name" value="Histidine-containing phosphotransfer domain, HPT domain"/>
    <property type="match status" value="1"/>
</dbReference>
<keyword evidence="6" id="KW-0808">Transferase</keyword>
<dbReference type="PROSITE" id="PS50112">
    <property type="entry name" value="PAS"/>
    <property type="match status" value="1"/>
</dbReference>
<feature type="domain" description="PAS" evidence="21">
    <location>
        <begin position="47"/>
        <end position="120"/>
    </location>
</feature>
<evidence type="ECO:0000259" key="20">
    <source>
        <dbReference type="PROSITE" id="PS50110"/>
    </source>
</evidence>
<sequence length="736" mass="79675">MQLMWRRWKRPAGRRILRFTLTILDRSPAVTTLPPLPTIEDGAPLPPADMLIAVVEATGAGIVIADPTRPDMPLVYCNRAFLEMTGYEAREVVGRNCRFLQGPDTDPATIAEIRAAMAEARPTSVEILNHRKDGAPFWNALSLRPIFGPDGGVRWFAGSCTDVTRSHRSERELRDAQNQLTKLAAETFALAEDLDRAREEADEARIAAENASRAKSRFLAMMSHELRTPMTAVIGMGDLLMGTPLSDQQKTFVKTLRSSAETLLSILNDVLDFSKIEAGQLALEEIDFSLHRLIDDVVQLFLVRAAAKGLSLSASIAEDTPRHVRGDPTRLRQILFNLVSNAIKFTERGGVEITVWSPDAPISDPKGDGAASPITLRFEVHDTGIGMTPEQQGRLFGAFVQADASTSRKYGGTGLGLAICKRLVEAMGGEISLSSAPGEGAIFRFSLLTRASEAAPPPELGARSTLTVTPSASVSTVSLRLLLAEDNDVNRMLITAMLTRLGHRIDAVVNGLEAVEALQESDYDLLLLDMEMPVMDGRATAKAIRCMNSPVSRIPIVGISADALPEHRDGHMTAGLDAYLTKPIEWDHLNAVILDLVARPDDGRAVPVPSRSPPESEAFARLPLVDRVKQAELRLALGSQSLDGMLLLLPETASREVFAIQAALQDNHPRALKQAAHTLAGLAANFGTPRVAAIAKLINDQHTDSERVAALLPLLEAAVTATNRHLQEPDAHPGAD</sequence>
<dbReference type="AlphaFoldDB" id="A0A418VM36"/>
<keyword evidence="11" id="KW-1133">Transmembrane helix</keyword>
<evidence type="ECO:0000259" key="19">
    <source>
        <dbReference type="PROSITE" id="PS50109"/>
    </source>
</evidence>
<evidence type="ECO:0000256" key="5">
    <source>
        <dbReference type="ARBA" id="ARBA00022553"/>
    </source>
</evidence>
<dbReference type="InterPro" id="IPR035965">
    <property type="entry name" value="PAS-like_dom_sf"/>
</dbReference>
<dbReference type="Gene3D" id="3.40.50.2300">
    <property type="match status" value="1"/>
</dbReference>
<evidence type="ECO:0000256" key="7">
    <source>
        <dbReference type="ARBA" id="ARBA00022692"/>
    </source>
</evidence>
<evidence type="ECO:0000313" key="24">
    <source>
        <dbReference type="EMBL" id="RJF77243.1"/>
    </source>
</evidence>
<dbReference type="Gene3D" id="1.10.287.130">
    <property type="match status" value="1"/>
</dbReference>
<evidence type="ECO:0000256" key="8">
    <source>
        <dbReference type="ARBA" id="ARBA00022741"/>
    </source>
</evidence>
<keyword evidence="4" id="KW-1003">Cell membrane</keyword>
<dbReference type="CDD" id="cd16922">
    <property type="entry name" value="HATPase_EvgS-ArcB-TorS-like"/>
    <property type="match status" value="1"/>
</dbReference>
<dbReference type="GO" id="GO:0005524">
    <property type="term" value="F:ATP binding"/>
    <property type="evidence" value="ECO:0007669"/>
    <property type="project" value="UniProtKB-KW"/>
</dbReference>
<evidence type="ECO:0000256" key="4">
    <source>
        <dbReference type="ARBA" id="ARBA00022475"/>
    </source>
</evidence>
<feature type="modified residue" description="Phosphohistidine" evidence="16">
    <location>
        <position position="677"/>
    </location>
</feature>
<dbReference type="PROSITE" id="PS50110">
    <property type="entry name" value="RESPONSE_REGULATORY"/>
    <property type="match status" value="1"/>
</dbReference>
<dbReference type="Proteomes" id="UP000283458">
    <property type="component" value="Unassembled WGS sequence"/>
</dbReference>
<evidence type="ECO:0000256" key="9">
    <source>
        <dbReference type="ARBA" id="ARBA00022777"/>
    </source>
</evidence>
<dbReference type="InterPro" id="IPR011006">
    <property type="entry name" value="CheY-like_superfamily"/>
</dbReference>
<feature type="domain" description="Response regulatory" evidence="20">
    <location>
        <begin position="480"/>
        <end position="597"/>
    </location>
</feature>
<evidence type="ECO:0000256" key="15">
    <source>
        <dbReference type="ARBA" id="ARBA00068150"/>
    </source>
</evidence>
<comment type="catalytic activity">
    <reaction evidence="1">
        <text>ATP + protein L-histidine = ADP + protein N-phospho-L-histidine.</text>
        <dbReference type="EC" id="2.7.13.3"/>
    </reaction>
</comment>
<dbReference type="PANTHER" id="PTHR45339:SF1">
    <property type="entry name" value="HYBRID SIGNAL TRANSDUCTION HISTIDINE KINASE J"/>
    <property type="match status" value="1"/>
</dbReference>
<dbReference type="SMART" id="SM00387">
    <property type="entry name" value="HATPase_c"/>
    <property type="match status" value="1"/>
</dbReference>